<feature type="region of interest" description="Disordered" evidence="1">
    <location>
        <begin position="767"/>
        <end position="786"/>
    </location>
</feature>
<name>A0A1L3KKN8_9ORTO</name>
<sequence>MEDQSNKRILLNLCQKIIKAKKETVEVLRNQPLCNLKMVQRKAKNIKDPNPLSSMMSTISTKFPISVDVEKARKIEMPKELLSSPDAHQYGRVMCKLEAIEWYLEKAEIPSEDVKKAIDVLYHNKRIEVSQYFSFNWRKATIVPGPTFINRMVINTQDPLVQIPNNQKTDYIMACLMPEFILNYDQLSPVVMNQLKSIRDLKLVSKMTIQSQLRLLINSLNPKPRCVPCLSESNIIINRMRHAFASSNYRIRVSHSIMGEKTSNKPVFESIGKALYMALREGCNPRKLYIRLREAEYNGEPLLMLVEREPDLEGTYVNYFLVFMNYPVLISSQIEGFRFIPTEGVAQSQRAMTIYNTPFIIYIGEEQIQIQSPYIRGFFRHNATSILGINLTKSDKNTTKAALCAIAEYCRFNFNFMQGKNIREIKRNARNYYSLKPWEIIGVNQDDWNSVLKHESKGKLKFEEEIEIMPGNKQQGTIEKEKIRFKTGHVVTVNPPLEKPMFTQNLVIRGIEFSDFDVPKRRLTTKLEYFVFNINLVKEYISKGIFNWLNKSMMDGVPGPQRVAVATAAQSVLINSYQEEVSPLLLAFLYLFAGEDIKNVNPNIVINDFTWFNNFQVSFTFDKGIFKFVDQWIMLFDKKFQPAKQEEVDKYLPCFLTGYSFLNCQDETREFKSVEHLRNKESEIRSGTLFNISLFGRTYLVRRDPIAKYALKKTIMRNMASVSTQGVLEAMLRISRIQKRSGDQLEEPGCSKKARLIEERVMLEDPFMVTGDDDPNDDNDEDFDDL</sequence>
<evidence type="ECO:0000313" key="3">
    <source>
        <dbReference type="EMBL" id="APG77899.1"/>
    </source>
</evidence>
<evidence type="ECO:0000256" key="1">
    <source>
        <dbReference type="SAM" id="MobiDB-lite"/>
    </source>
</evidence>
<accession>A0A1L3KKN8</accession>
<dbReference type="EMBL" id="KX883855">
    <property type="protein sequence ID" value="APG77877.1"/>
    <property type="molecule type" value="Viral_cRNA"/>
</dbReference>
<feature type="compositionally biased region" description="Acidic residues" evidence="1">
    <location>
        <begin position="771"/>
        <end position="786"/>
    </location>
</feature>
<proteinExistence type="predicted"/>
<reference evidence="3" key="1">
    <citation type="journal article" date="2016" name="Nature">
        <title>Redefining the invertebrate RNA virosphere.</title>
        <authorList>
            <person name="Shi M."/>
            <person name="Lin X.D."/>
            <person name="Tian J.H."/>
            <person name="Chen L.J."/>
            <person name="Chen X."/>
            <person name="Li C.X."/>
            <person name="Qin X.C."/>
            <person name="Li J."/>
            <person name="Cao J.P."/>
            <person name="Eden J.S."/>
            <person name="Buchmann J."/>
            <person name="Wang W."/>
            <person name="Xu J."/>
            <person name="Holmes E.C."/>
            <person name="Zhang Y.Z."/>
        </authorList>
    </citation>
    <scope>NUCLEOTIDE SEQUENCE</scope>
    <source>
        <strain evidence="3">SCM40889</strain>
        <strain evidence="2">SYY1-7</strain>
    </source>
</reference>
<protein>
    <submittedName>
        <fullName evidence="3">PA</fullName>
    </submittedName>
    <submittedName>
        <fullName evidence="2">Polymerase PB2</fullName>
    </submittedName>
</protein>
<dbReference type="EMBL" id="KX883877">
    <property type="protein sequence ID" value="APG77899.1"/>
    <property type="molecule type" value="Viral_cRNA"/>
</dbReference>
<evidence type="ECO:0000313" key="2">
    <source>
        <dbReference type="EMBL" id="APG77877.1"/>
    </source>
</evidence>
<organism evidence="3">
    <name type="scientific">Jingshan Fly Virus 1</name>
    <dbReference type="NCBI Taxonomy" id="1608053"/>
    <lineage>
        <taxon>Viruses</taxon>
        <taxon>Riboviria</taxon>
        <taxon>Orthornavirae</taxon>
        <taxon>Negarnaviricota</taxon>
        <taxon>Polyploviricotina</taxon>
        <taxon>Insthoviricetes</taxon>
        <taxon>Articulavirales</taxon>
        <taxon>Orthomyxoviridae</taxon>
        <taxon>Quaranjavirus</taxon>
    </lineage>
</organism>